<dbReference type="Proteomes" id="UP000000719">
    <property type="component" value="Chromosome"/>
</dbReference>
<evidence type="ECO:0000313" key="9">
    <source>
        <dbReference type="EMBL" id="ACL69998.1"/>
    </source>
</evidence>
<organism evidence="9 10">
    <name type="scientific">Halothermothrix orenii (strain H 168 / OCM 544 / DSM 9562)</name>
    <dbReference type="NCBI Taxonomy" id="373903"/>
    <lineage>
        <taxon>Bacteria</taxon>
        <taxon>Bacillati</taxon>
        <taxon>Bacillota</taxon>
        <taxon>Clostridia</taxon>
        <taxon>Halanaerobiales</taxon>
        <taxon>Halothermotrichaceae</taxon>
        <taxon>Halothermothrix</taxon>
    </lineage>
</organism>
<dbReference type="KEGG" id="hor:Hore_12480"/>
<dbReference type="GO" id="GO:0006302">
    <property type="term" value="P:double-strand break repair"/>
    <property type="evidence" value="ECO:0007669"/>
    <property type="project" value="TreeGrafter"/>
</dbReference>
<evidence type="ECO:0000256" key="6">
    <source>
        <dbReference type="ARBA" id="ARBA00033409"/>
    </source>
</evidence>
<dbReference type="Gene3D" id="2.40.50.140">
    <property type="entry name" value="Nucleic acid-binding proteins"/>
    <property type="match status" value="1"/>
</dbReference>
<keyword evidence="4 7" id="KW-0233">DNA recombination</keyword>
<dbReference type="InterPro" id="IPR042242">
    <property type="entry name" value="RecO_C"/>
</dbReference>
<dbReference type="HOGENOM" id="CLU_066632_3_2_9"/>
<dbReference type="EMBL" id="CP001098">
    <property type="protein sequence ID" value="ACL69998.1"/>
    <property type="molecule type" value="Genomic_DNA"/>
</dbReference>
<dbReference type="OrthoDB" id="9797083at2"/>
<dbReference type="InterPro" id="IPR022572">
    <property type="entry name" value="DNA_rep/recomb_RecO_N"/>
</dbReference>
<evidence type="ECO:0000256" key="1">
    <source>
        <dbReference type="ARBA" id="ARBA00007452"/>
    </source>
</evidence>
<dbReference type="Pfam" id="PF02565">
    <property type="entry name" value="RecO_C"/>
    <property type="match status" value="1"/>
</dbReference>
<dbReference type="InterPro" id="IPR037278">
    <property type="entry name" value="ARFGAP/RecO"/>
</dbReference>
<dbReference type="GO" id="GO:0006310">
    <property type="term" value="P:DNA recombination"/>
    <property type="evidence" value="ECO:0007669"/>
    <property type="project" value="UniProtKB-UniRule"/>
</dbReference>
<gene>
    <name evidence="7" type="primary">recO</name>
    <name evidence="9" type="ordered locus">Hore_12480</name>
</gene>
<feature type="domain" description="DNA replication/recombination mediator RecO N-terminal" evidence="8">
    <location>
        <begin position="1"/>
        <end position="79"/>
    </location>
</feature>
<dbReference type="PANTHER" id="PTHR33991">
    <property type="entry name" value="DNA REPAIR PROTEIN RECO"/>
    <property type="match status" value="1"/>
</dbReference>
<name>B8CXH9_HALOH</name>
<dbReference type="SUPFAM" id="SSF50249">
    <property type="entry name" value="Nucleic acid-binding proteins"/>
    <property type="match status" value="1"/>
</dbReference>
<dbReference type="InterPro" id="IPR003717">
    <property type="entry name" value="RecO"/>
</dbReference>
<dbReference type="Pfam" id="PF11967">
    <property type="entry name" value="RecO_N"/>
    <property type="match status" value="1"/>
</dbReference>
<reference evidence="9 10" key="1">
    <citation type="journal article" date="2009" name="PLoS ONE">
        <title>Genome analysis of the anaerobic thermohalophilic bacterium Halothermothrix orenii.</title>
        <authorList>
            <person name="Mavromatis K."/>
            <person name="Ivanova N."/>
            <person name="Anderson I."/>
            <person name="Lykidis A."/>
            <person name="Hooper S.D."/>
            <person name="Sun H."/>
            <person name="Kunin V."/>
            <person name="Lapidus A."/>
            <person name="Hugenholtz P."/>
            <person name="Patel B."/>
            <person name="Kyrpides N.C."/>
        </authorList>
    </citation>
    <scope>NUCLEOTIDE SEQUENCE [LARGE SCALE GENOMIC DNA]</scope>
    <source>
        <strain evidence="10">H 168 / OCM 544 / DSM 9562</strain>
    </source>
</reference>
<evidence type="ECO:0000259" key="8">
    <source>
        <dbReference type="Pfam" id="PF11967"/>
    </source>
</evidence>
<keyword evidence="5 7" id="KW-0234">DNA repair</keyword>
<dbReference type="RefSeq" id="WP_012636182.1">
    <property type="nucleotide sequence ID" value="NC_011899.1"/>
</dbReference>
<keyword evidence="10" id="KW-1185">Reference proteome</keyword>
<dbReference type="STRING" id="373903.Hore_12480"/>
<evidence type="ECO:0000256" key="2">
    <source>
        <dbReference type="ARBA" id="ARBA00021310"/>
    </source>
</evidence>
<sequence>MPLFNTEGIVLKQFDLGEADKIITFITRDMGKLRAVAKGVRKTRSSISGLVLPFSYAEVTIYRGRSLDKINRIKVKYSFSPLREDLTRMAYASYMAEFIEKVSVEDDNNRALFSLLLSSFHRLLKAEEISEYNHIILAFKIRILVILGIKPELSSCVDCGQQNNPGSINIFSIERGGLLCHNCSSNHMDGMGGVQKISGESLRIMANIIDSGLKPLDKLKISTQAFEELDGLLDSFITYHLDLRFKSLDFLHMIRDLG</sequence>
<dbReference type="PANTHER" id="PTHR33991:SF1">
    <property type="entry name" value="DNA REPAIR PROTEIN RECO"/>
    <property type="match status" value="1"/>
</dbReference>
<dbReference type="Gene3D" id="1.20.1440.120">
    <property type="entry name" value="Recombination protein O, C-terminal domain"/>
    <property type="match status" value="1"/>
</dbReference>
<dbReference type="HAMAP" id="MF_00201">
    <property type="entry name" value="RecO"/>
    <property type="match status" value="1"/>
</dbReference>
<protein>
    <recommendedName>
        <fullName evidence="2 7">DNA repair protein RecO</fullName>
    </recommendedName>
    <alternativeName>
        <fullName evidence="6 7">Recombination protein O</fullName>
    </alternativeName>
</protein>
<evidence type="ECO:0000313" key="10">
    <source>
        <dbReference type="Proteomes" id="UP000000719"/>
    </source>
</evidence>
<evidence type="ECO:0000256" key="5">
    <source>
        <dbReference type="ARBA" id="ARBA00023204"/>
    </source>
</evidence>
<evidence type="ECO:0000256" key="3">
    <source>
        <dbReference type="ARBA" id="ARBA00022763"/>
    </source>
</evidence>
<evidence type="ECO:0000256" key="4">
    <source>
        <dbReference type="ARBA" id="ARBA00023172"/>
    </source>
</evidence>
<dbReference type="InterPro" id="IPR012340">
    <property type="entry name" value="NA-bd_OB-fold"/>
</dbReference>
<dbReference type="NCBIfam" id="TIGR00613">
    <property type="entry name" value="reco"/>
    <property type="match status" value="1"/>
</dbReference>
<dbReference type="AlphaFoldDB" id="B8CXH9"/>
<comment type="similarity">
    <text evidence="1 7">Belongs to the RecO family.</text>
</comment>
<dbReference type="GO" id="GO:0043590">
    <property type="term" value="C:bacterial nucleoid"/>
    <property type="evidence" value="ECO:0007669"/>
    <property type="project" value="TreeGrafter"/>
</dbReference>
<proteinExistence type="inferred from homology"/>
<keyword evidence="3 7" id="KW-0227">DNA damage</keyword>
<dbReference type="SUPFAM" id="SSF57863">
    <property type="entry name" value="ArfGap/RecO-like zinc finger"/>
    <property type="match status" value="1"/>
</dbReference>
<evidence type="ECO:0000256" key="7">
    <source>
        <dbReference type="HAMAP-Rule" id="MF_00201"/>
    </source>
</evidence>
<accession>B8CXH9</accession>
<dbReference type="eggNOG" id="COG1381">
    <property type="taxonomic scope" value="Bacteria"/>
</dbReference>
<comment type="function">
    <text evidence="7">Involved in DNA repair and RecF pathway recombination.</text>
</comment>